<evidence type="ECO:0000313" key="2">
    <source>
        <dbReference type="EMBL" id="MBB6051756.1"/>
    </source>
</evidence>
<organism evidence="2 3">
    <name type="scientific">Armatimonas rosea</name>
    <dbReference type="NCBI Taxonomy" id="685828"/>
    <lineage>
        <taxon>Bacteria</taxon>
        <taxon>Bacillati</taxon>
        <taxon>Armatimonadota</taxon>
        <taxon>Armatimonadia</taxon>
        <taxon>Armatimonadales</taxon>
        <taxon>Armatimonadaceae</taxon>
        <taxon>Armatimonas</taxon>
    </lineage>
</organism>
<comment type="caution">
    <text evidence="2">The sequence shown here is derived from an EMBL/GenBank/DDBJ whole genome shotgun (WGS) entry which is preliminary data.</text>
</comment>
<dbReference type="RefSeq" id="WP_184199375.1">
    <property type="nucleotide sequence ID" value="NZ_JACHGW010000003.1"/>
</dbReference>
<reference evidence="2 3" key="1">
    <citation type="submission" date="2020-08" db="EMBL/GenBank/DDBJ databases">
        <title>Genomic Encyclopedia of Type Strains, Phase IV (KMG-IV): sequencing the most valuable type-strain genomes for metagenomic binning, comparative biology and taxonomic classification.</title>
        <authorList>
            <person name="Goeker M."/>
        </authorList>
    </citation>
    <scope>NUCLEOTIDE SEQUENCE [LARGE SCALE GENOMIC DNA]</scope>
    <source>
        <strain evidence="2 3">DSM 23562</strain>
    </source>
</reference>
<sequence length="118" mass="12326">MSTLADATLRSVPVIDPQTSLDEAIALLEADPLQTVVLVGDEMYMGILNAAMLESSLIPAGADRATLQVGPYVRPTRPLSPETTTQEALAALERKGAPALPVVAGNVYKGVITRAELG</sequence>
<evidence type="ECO:0000259" key="1">
    <source>
        <dbReference type="Pfam" id="PF00571"/>
    </source>
</evidence>
<name>A0A7W9SS86_ARMRO</name>
<proteinExistence type="predicted"/>
<accession>A0A7W9SS86</accession>
<protein>
    <submittedName>
        <fullName evidence="2">CBS domain-containing protein</fullName>
    </submittedName>
</protein>
<dbReference type="Proteomes" id="UP000520814">
    <property type="component" value="Unassembled WGS sequence"/>
</dbReference>
<dbReference type="AlphaFoldDB" id="A0A7W9SS86"/>
<dbReference type="InterPro" id="IPR046342">
    <property type="entry name" value="CBS_dom_sf"/>
</dbReference>
<dbReference type="Gene3D" id="3.10.580.10">
    <property type="entry name" value="CBS-domain"/>
    <property type="match status" value="1"/>
</dbReference>
<feature type="domain" description="CBS" evidence="1">
    <location>
        <begin position="79"/>
        <end position="117"/>
    </location>
</feature>
<gene>
    <name evidence="2" type="ORF">HNQ39_003566</name>
</gene>
<dbReference type="SUPFAM" id="SSF54631">
    <property type="entry name" value="CBS-domain pair"/>
    <property type="match status" value="1"/>
</dbReference>
<dbReference type="EMBL" id="JACHGW010000003">
    <property type="protein sequence ID" value="MBB6051756.1"/>
    <property type="molecule type" value="Genomic_DNA"/>
</dbReference>
<dbReference type="Pfam" id="PF00571">
    <property type="entry name" value="CBS"/>
    <property type="match status" value="2"/>
</dbReference>
<keyword evidence="3" id="KW-1185">Reference proteome</keyword>
<feature type="domain" description="CBS" evidence="1">
    <location>
        <begin position="9"/>
        <end position="49"/>
    </location>
</feature>
<evidence type="ECO:0000313" key="3">
    <source>
        <dbReference type="Proteomes" id="UP000520814"/>
    </source>
</evidence>
<dbReference type="InterPro" id="IPR000644">
    <property type="entry name" value="CBS_dom"/>
</dbReference>